<keyword evidence="2" id="KW-0342">GTP-binding</keyword>
<dbReference type="InterPro" id="IPR027417">
    <property type="entry name" value="P-loop_NTPase"/>
</dbReference>
<accession>A0ABR2INV4</accession>
<dbReference type="CDD" id="cd00157">
    <property type="entry name" value="Rho"/>
    <property type="match status" value="1"/>
</dbReference>
<comment type="caution">
    <text evidence="4">The sequence shown here is derived from an EMBL/GenBank/DDBJ whole genome shotgun (WGS) entry which is preliminary data.</text>
</comment>
<dbReference type="SMART" id="SM00173">
    <property type="entry name" value="RAS"/>
    <property type="match status" value="1"/>
</dbReference>
<dbReference type="Proteomes" id="UP001470230">
    <property type="component" value="Unassembled WGS sequence"/>
</dbReference>
<dbReference type="PANTHER" id="PTHR24072">
    <property type="entry name" value="RHO FAMILY GTPASE"/>
    <property type="match status" value="1"/>
</dbReference>
<feature type="region of interest" description="Disordered" evidence="3">
    <location>
        <begin position="1"/>
        <end position="25"/>
    </location>
</feature>
<evidence type="ECO:0000256" key="2">
    <source>
        <dbReference type="ARBA" id="ARBA00023134"/>
    </source>
</evidence>
<dbReference type="EMBL" id="JAPFFF010000015">
    <property type="protein sequence ID" value="KAK8866660.1"/>
    <property type="molecule type" value="Genomic_DNA"/>
</dbReference>
<dbReference type="Gene3D" id="3.40.50.300">
    <property type="entry name" value="P-loop containing nucleotide triphosphate hydrolases"/>
    <property type="match status" value="1"/>
</dbReference>
<evidence type="ECO:0000313" key="4">
    <source>
        <dbReference type="EMBL" id="KAK8866660.1"/>
    </source>
</evidence>
<feature type="compositionally biased region" description="Polar residues" evidence="3">
    <location>
        <begin position="10"/>
        <end position="20"/>
    </location>
</feature>
<proteinExistence type="predicted"/>
<keyword evidence="1" id="KW-0547">Nucleotide-binding</keyword>
<evidence type="ECO:0000256" key="3">
    <source>
        <dbReference type="SAM" id="MobiDB-lite"/>
    </source>
</evidence>
<gene>
    <name evidence="4" type="ORF">M9Y10_009626</name>
</gene>
<dbReference type="PROSITE" id="PS51419">
    <property type="entry name" value="RAB"/>
    <property type="match status" value="1"/>
</dbReference>
<keyword evidence="5" id="KW-1185">Reference proteome</keyword>
<dbReference type="InterPro" id="IPR003578">
    <property type="entry name" value="Small_GTPase_Rho"/>
</dbReference>
<dbReference type="SMART" id="SM00174">
    <property type="entry name" value="RHO"/>
    <property type="match status" value="1"/>
</dbReference>
<dbReference type="PROSITE" id="PS51420">
    <property type="entry name" value="RHO"/>
    <property type="match status" value="1"/>
</dbReference>
<evidence type="ECO:0000256" key="1">
    <source>
        <dbReference type="ARBA" id="ARBA00022741"/>
    </source>
</evidence>
<dbReference type="PRINTS" id="PR00449">
    <property type="entry name" value="RASTRNSFRMNG"/>
</dbReference>
<organism evidence="4 5">
    <name type="scientific">Tritrichomonas musculus</name>
    <dbReference type="NCBI Taxonomy" id="1915356"/>
    <lineage>
        <taxon>Eukaryota</taxon>
        <taxon>Metamonada</taxon>
        <taxon>Parabasalia</taxon>
        <taxon>Tritrichomonadida</taxon>
        <taxon>Tritrichomonadidae</taxon>
        <taxon>Tritrichomonas</taxon>
    </lineage>
</organism>
<dbReference type="InterPro" id="IPR001806">
    <property type="entry name" value="Small_GTPase"/>
</dbReference>
<evidence type="ECO:0000313" key="5">
    <source>
        <dbReference type="Proteomes" id="UP001470230"/>
    </source>
</evidence>
<protein>
    <submittedName>
        <fullName evidence="4">Uncharacterized protein</fullName>
    </submittedName>
</protein>
<dbReference type="SUPFAM" id="SSF52540">
    <property type="entry name" value="P-loop containing nucleoside triphosphate hydrolases"/>
    <property type="match status" value="1"/>
</dbReference>
<dbReference type="NCBIfam" id="TIGR00231">
    <property type="entry name" value="small_GTP"/>
    <property type="match status" value="1"/>
</dbReference>
<dbReference type="SMART" id="SM00175">
    <property type="entry name" value="RAB"/>
    <property type="match status" value="1"/>
</dbReference>
<dbReference type="InterPro" id="IPR005225">
    <property type="entry name" value="Small_GTP-bd"/>
</dbReference>
<sequence length="233" mass="26342">MSEAEGIPENQEQNPQQASKPQEEEQPLNIKIVLVGDDGVGKTSICAYYKDGKSPSTGLPIILPNFAKKETYMGQKAILVLWDSACNEDYNEIRPIGYKNANFFFLCFALNNKKSLENAENIWLKEISPFAKEAKVILVGTKRDIQTLTDSQISSFRYRINPYLYVECSTRSGENVQQIFDNVVKITIEPNSIPKQMFEDPNKPNIILNNNENADKKETEGITKHKSTTCLLI</sequence>
<name>A0ABR2INV4_9EUKA</name>
<dbReference type="Pfam" id="PF00071">
    <property type="entry name" value="Ras"/>
    <property type="match status" value="1"/>
</dbReference>
<reference evidence="4 5" key="1">
    <citation type="submission" date="2024-04" db="EMBL/GenBank/DDBJ databases">
        <title>Tritrichomonas musculus Genome.</title>
        <authorList>
            <person name="Alves-Ferreira E."/>
            <person name="Grigg M."/>
            <person name="Lorenzi H."/>
            <person name="Galac M."/>
        </authorList>
    </citation>
    <scope>NUCLEOTIDE SEQUENCE [LARGE SCALE GENOMIC DNA]</scope>
    <source>
        <strain evidence="4 5">EAF2021</strain>
    </source>
</reference>